<evidence type="ECO:0000256" key="4">
    <source>
        <dbReference type="SAM" id="SignalP"/>
    </source>
</evidence>
<evidence type="ECO:0000259" key="5">
    <source>
        <dbReference type="Pfam" id="PF13407"/>
    </source>
</evidence>
<dbReference type="CDD" id="cd06309">
    <property type="entry name" value="PBP1_galactofuranose_YtfQ-like"/>
    <property type="match status" value="1"/>
</dbReference>
<dbReference type="InterPro" id="IPR025997">
    <property type="entry name" value="SBP_2_dom"/>
</dbReference>
<proteinExistence type="inferred from homology"/>
<dbReference type="Proteomes" id="UP000606499">
    <property type="component" value="Unassembled WGS sequence"/>
</dbReference>
<comment type="similarity">
    <text evidence="2">Belongs to the bacterial solute-binding protein 2 family.</text>
</comment>
<name>A0A923LX00_9FIRM</name>
<dbReference type="GO" id="GO:0030246">
    <property type="term" value="F:carbohydrate binding"/>
    <property type="evidence" value="ECO:0007669"/>
    <property type="project" value="UniProtKB-ARBA"/>
</dbReference>
<evidence type="ECO:0000256" key="2">
    <source>
        <dbReference type="ARBA" id="ARBA00007639"/>
    </source>
</evidence>
<dbReference type="SUPFAM" id="SSF53822">
    <property type="entry name" value="Periplasmic binding protein-like I"/>
    <property type="match status" value="1"/>
</dbReference>
<evidence type="ECO:0000256" key="3">
    <source>
        <dbReference type="ARBA" id="ARBA00022729"/>
    </source>
</evidence>
<evidence type="ECO:0000313" key="7">
    <source>
        <dbReference type="Proteomes" id="UP000606499"/>
    </source>
</evidence>
<dbReference type="Gene3D" id="3.40.50.2300">
    <property type="match status" value="2"/>
</dbReference>
<comment type="subcellular location">
    <subcellularLocation>
        <location evidence="1">Cell envelope</location>
    </subcellularLocation>
</comment>
<dbReference type="RefSeq" id="WP_082396816.1">
    <property type="nucleotide sequence ID" value="NZ_JACOPL010000006.1"/>
</dbReference>
<dbReference type="InterPro" id="IPR028082">
    <property type="entry name" value="Peripla_BP_I"/>
</dbReference>
<reference evidence="6" key="1">
    <citation type="submission" date="2020-08" db="EMBL/GenBank/DDBJ databases">
        <title>Genome public.</title>
        <authorList>
            <person name="Liu C."/>
            <person name="Sun Q."/>
        </authorList>
    </citation>
    <scope>NUCLEOTIDE SEQUENCE</scope>
    <source>
        <strain evidence="6">NSJ-28</strain>
    </source>
</reference>
<protein>
    <submittedName>
        <fullName evidence="6">ABC transporter substrate-binding protein</fullName>
    </submittedName>
</protein>
<feature type="signal peptide" evidence="4">
    <location>
        <begin position="1"/>
        <end position="24"/>
    </location>
</feature>
<accession>A0A923LX00</accession>
<evidence type="ECO:0000256" key="1">
    <source>
        <dbReference type="ARBA" id="ARBA00004196"/>
    </source>
</evidence>
<keyword evidence="7" id="KW-1185">Reference proteome</keyword>
<sequence length="334" mass="36288">MKKTRLFAMLLTSVLLIGSGTGCSTDSENTAVPDADVGVDSGESEVLTVAFSQCGNQNNWKVVQTNDMKEKIEARGYQYIYTDAQDDTAKQMSDIEDIISQKPDYLIVSPRESEGLTPVLKSAMDAGIPVILVDRGINGEAGVDYTTLNSADLIWEGQTCAQYMKEQFGDERCNVVELTGTPGATSTIDRNKGFTEEIANYDNIKIIASQVGNFNRAESQKAMENLIQAYGDEIDAVFAHNDDNAIGALQAIKAAGLKPGEDIKIYSMDGQKDALQAIIDGDMELSVLCQPRFGDSVLAIIDQLEAGEEVPAFVKNEGKLYTIENAEECLDEAY</sequence>
<dbReference type="GO" id="GO:0030313">
    <property type="term" value="C:cell envelope"/>
    <property type="evidence" value="ECO:0007669"/>
    <property type="project" value="UniProtKB-SubCell"/>
</dbReference>
<dbReference type="PANTHER" id="PTHR46847">
    <property type="entry name" value="D-ALLOSE-BINDING PERIPLASMIC PROTEIN-RELATED"/>
    <property type="match status" value="1"/>
</dbReference>
<dbReference type="AlphaFoldDB" id="A0A923LX00"/>
<organism evidence="6 7">
    <name type="scientific">Agathobaculum faecis</name>
    <dbReference type="NCBI Taxonomy" id="2763013"/>
    <lineage>
        <taxon>Bacteria</taxon>
        <taxon>Bacillati</taxon>
        <taxon>Bacillota</taxon>
        <taxon>Clostridia</taxon>
        <taxon>Eubacteriales</taxon>
        <taxon>Butyricicoccaceae</taxon>
        <taxon>Agathobaculum</taxon>
    </lineage>
</organism>
<dbReference type="PANTHER" id="PTHR46847:SF3">
    <property type="entry name" value="GALACTOFURANOSE-BINDING PROTEIN YTFQ"/>
    <property type="match status" value="1"/>
</dbReference>
<gene>
    <name evidence="6" type="ORF">H8S45_08245</name>
</gene>
<feature type="domain" description="Periplasmic binding protein" evidence="5">
    <location>
        <begin position="49"/>
        <end position="307"/>
    </location>
</feature>
<dbReference type="EMBL" id="JACOPL010000006">
    <property type="protein sequence ID" value="MBC5725449.1"/>
    <property type="molecule type" value="Genomic_DNA"/>
</dbReference>
<feature type="chain" id="PRO_5036836466" evidence="4">
    <location>
        <begin position="25"/>
        <end position="334"/>
    </location>
</feature>
<comment type="caution">
    <text evidence="6">The sequence shown here is derived from an EMBL/GenBank/DDBJ whole genome shotgun (WGS) entry which is preliminary data.</text>
</comment>
<dbReference type="Pfam" id="PF13407">
    <property type="entry name" value="Peripla_BP_4"/>
    <property type="match status" value="1"/>
</dbReference>
<dbReference type="PROSITE" id="PS51257">
    <property type="entry name" value="PROKAR_LIPOPROTEIN"/>
    <property type="match status" value="1"/>
</dbReference>
<keyword evidence="3 4" id="KW-0732">Signal</keyword>
<evidence type="ECO:0000313" key="6">
    <source>
        <dbReference type="EMBL" id="MBC5725449.1"/>
    </source>
</evidence>